<sequence length="165" mass="18405">MDAEQSVGGTQVIMVTGCQVLKKYTEITERTAKDEGNQSGVALLKLEKPVKISNEETFKRGAGVSKPFAVERTVVGSERQTSIQSTTNFKLNATENDDGDFSLLLEMESEMEPFAYGDLTGCPRQRLMNRTTQRQRLATAFDPISVLRSFVLLRQIKFLSVECDD</sequence>
<proteinExistence type="predicted"/>
<dbReference type="EMBL" id="JAWJWE010000040">
    <property type="protein sequence ID" value="KAK6619734.1"/>
    <property type="molecule type" value="Genomic_DNA"/>
</dbReference>
<evidence type="ECO:0000313" key="1">
    <source>
        <dbReference type="EMBL" id="KAK6619734.1"/>
    </source>
</evidence>
<organism evidence="1 2">
    <name type="scientific">Polyplax serrata</name>
    <name type="common">Common mouse louse</name>
    <dbReference type="NCBI Taxonomy" id="468196"/>
    <lineage>
        <taxon>Eukaryota</taxon>
        <taxon>Metazoa</taxon>
        <taxon>Ecdysozoa</taxon>
        <taxon>Arthropoda</taxon>
        <taxon>Hexapoda</taxon>
        <taxon>Insecta</taxon>
        <taxon>Pterygota</taxon>
        <taxon>Neoptera</taxon>
        <taxon>Paraneoptera</taxon>
        <taxon>Psocodea</taxon>
        <taxon>Troctomorpha</taxon>
        <taxon>Phthiraptera</taxon>
        <taxon>Anoplura</taxon>
        <taxon>Polyplacidae</taxon>
        <taxon>Polyplax</taxon>
    </lineage>
</organism>
<comment type="caution">
    <text evidence="1">The sequence shown here is derived from an EMBL/GenBank/DDBJ whole genome shotgun (WGS) entry which is preliminary data.</text>
</comment>
<accession>A0AAN8NRR2</accession>
<gene>
    <name evidence="1" type="ORF">RUM43_012494</name>
</gene>
<reference evidence="1 2" key="1">
    <citation type="submission" date="2023-10" db="EMBL/GenBank/DDBJ databases">
        <title>Genomes of two closely related lineages of the louse Polyplax serrata with different host specificities.</title>
        <authorList>
            <person name="Martinu J."/>
            <person name="Tarabai H."/>
            <person name="Stefka J."/>
            <person name="Hypsa V."/>
        </authorList>
    </citation>
    <scope>NUCLEOTIDE SEQUENCE [LARGE SCALE GENOMIC DNA]</scope>
    <source>
        <strain evidence="1">HR10_N</strain>
    </source>
</reference>
<name>A0AAN8NRR2_POLSC</name>
<dbReference type="AlphaFoldDB" id="A0AAN8NRR2"/>
<protein>
    <submittedName>
        <fullName evidence="1">Uncharacterized protein</fullName>
    </submittedName>
</protein>
<dbReference type="Proteomes" id="UP001372834">
    <property type="component" value="Unassembled WGS sequence"/>
</dbReference>
<evidence type="ECO:0000313" key="2">
    <source>
        <dbReference type="Proteomes" id="UP001372834"/>
    </source>
</evidence>